<sequence>MAKQYATPGVYIEEKSAFSNSVVAVGTAIPAFIGHTEKAAAGKRDLTNTPMRITSLVEYLSYFGGAPKTTFNVDAEGDNYTVSVDGGNYMLFRSLQMFYANGGGTCYIVSVGGYNDDVSPKTLVGAENGGGITALLKEQEPTLVVVPDAISLEEGDCATVQQAMLKHCGADTRSRFAILDVWNGNESRSMLDDDVVTRAREAYGNNFLDFGAAYYPWLKATVVQADEFDYTNVANLEGFVELLNKEVDDNVAAGFVKAEKGELIKAEIAKMADADANVTAVHNIMKAVSPVYNDVLGQMRDMLNVLPPSGAVAGLYSLVDSTVGVFKAPANVSVSSVTGPTVNISATEQEDLNLPLSGKAINAIRPFVGKGTLVWGARTLDGNSQDWRYINVRRTMIMLEQSVKFACEPFVFRPNDANTWIAVKSMIGSFLRSQWQAGALVGATEDQAFQVEVGLGTTMTPQDILDGYMKVSVKVAISRPAEFIVITFQQKMPGAAE</sequence>
<keyword evidence="4" id="KW-1185">Reference proteome</keyword>
<dbReference type="InterPro" id="IPR020287">
    <property type="entry name" value="Tail_sheath_C"/>
</dbReference>
<dbReference type="AlphaFoldDB" id="H6L5D8"/>
<evidence type="ECO:0000259" key="2">
    <source>
        <dbReference type="Pfam" id="PF17482"/>
    </source>
</evidence>
<accession>H6L5D8</accession>
<dbReference type="PANTHER" id="PTHR35861:SF1">
    <property type="entry name" value="PHAGE TAIL SHEATH PROTEIN"/>
    <property type="match status" value="1"/>
</dbReference>
<proteinExistence type="inferred from homology"/>
<dbReference type="Proteomes" id="UP000007519">
    <property type="component" value="Chromosome"/>
</dbReference>
<comment type="similarity">
    <text evidence="1">Belongs to the myoviridae tail sheath protein family.</text>
</comment>
<protein>
    <submittedName>
        <fullName evidence="3">Cytoplasmic fibril protein</fullName>
    </submittedName>
</protein>
<feature type="domain" description="Tail sheath protein C-terminal" evidence="2">
    <location>
        <begin position="384"/>
        <end position="490"/>
    </location>
</feature>
<dbReference type="OrthoDB" id="9767864at2"/>
<evidence type="ECO:0000313" key="4">
    <source>
        <dbReference type="Proteomes" id="UP000007519"/>
    </source>
</evidence>
<dbReference type="eggNOG" id="COG3497">
    <property type="taxonomic scope" value="Bacteria"/>
</dbReference>
<dbReference type="HOGENOM" id="CLU_009303_2_0_10"/>
<organism evidence="3 4">
    <name type="scientific">Saprospira grandis (strain Lewin)</name>
    <dbReference type="NCBI Taxonomy" id="984262"/>
    <lineage>
        <taxon>Bacteria</taxon>
        <taxon>Pseudomonadati</taxon>
        <taxon>Bacteroidota</taxon>
        <taxon>Saprospiria</taxon>
        <taxon>Saprospirales</taxon>
        <taxon>Saprospiraceae</taxon>
        <taxon>Saprospira</taxon>
    </lineage>
</organism>
<dbReference type="Gene3D" id="3.40.50.11780">
    <property type="match status" value="1"/>
</dbReference>
<dbReference type="PANTHER" id="PTHR35861">
    <property type="match status" value="1"/>
</dbReference>
<evidence type="ECO:0000256" key="1">
    <source>
        <dbReference type="ARBA" id="ARBA00008005"/>
    </source>
</evidence>
<dbReference type="STRING" id="984262.SGRA_1317"/>
<gene>
    <name evidence="3" type="ordered locus">SGRA_1317</name>
</gene>
<dbReference type="KEGG" id="sgn:SGRA_1317"/>
<dbReference type="InterPro" id="IPR052042">
    <property type="entry name" value="Tail_sheath_structural"/>
</dbReference>
<name>H6L5D8_SAPGL</name>
<dbReference type="RefSeq" id="WP_015691694.1">
    <property type="nucleotide sequence ID" value="NC_016940.1"/>
</dbReference>
<dbReference type="Pfam" id="PF17482">
    <property type="entry name" value="Phage_sheath_1C"/>
    <property type="match status" value="1"/>
</dbReference>
<evidence type="ECO:0000313" key="3">
    <source>
        <dbReference type="EMBL" id="AFC24052.1"/>
    </source>
</evidence>
<dbReference type="EMBL" id="CP002831">
    <property type="protein sequence ID" value="AFC24052.1"/>
    <property type="molecule type" value="Genomic_DNA"/>
</dbReference>
<reference evidence="3 4" key="1">
    <citation type="journal article" date="2012" name="Stand. Genomic Sci.">
        <title>Complete genome sequencing and analysis of Saprospira grandis str. Lewin, a predatory marine bacterium.</title>
        <authorList>
            <person name="Saw J.H."/>
            <person name="Yuryev A."/>
            <person name="Kanbe M."/>
            <person name="Hou S."/>
            <person name="Young A.G."/>
            <person name="Aizawa S."/>
            <person name="Alam M."/>
        </authorList>
    </citation>
    <scope>NUCLEOTIDE SEQUENCE [LARGE SCALE GENOMIC DNA]</scope>
    <source>
        <strain evidence="3 4">Lewin</strain>
    </source>
</reference>